<dbReference type="PANTHER" id="PTHR34934">
    <property type="entry name" value="FLAVIN-DEPENDENT THYMIDYLATE SYNTHASE"/>
    <property type="match status" value="1"/>
</dbReference>
<evidence type="ECO:0000313" key="2">
    <source>
        <dbReference type="EMBL" id="ACN99040.1"/>
    </source>
</evidence>
<gene>
    <name evidence="2" type="ordered locus">SULAZ_0112</name>
</gene>
<dbReference type="NCBIfam" id="TIGR02170">
    <property type="entry name" value="thyX"/>
    <property type="match status" value="1"/>
</dbReference>
<keyword evidence="3" id="KW-1185">Reference proteome</keyword>
<protein>
    <recommendedName>
        <fullName evidence="1">FAD-dependent thymidylate synthase</fullName>
        <ecNumber evidence="1">2.1.1.148</ecNumber>
    </recommendedName>
</protein>
<dbReference type="GO" id="GO:0032259">
    <property type="term" value="P:methylation"/>
    <property type="evidence" value="ECO:0007669"/>
    <property type="project" value="UniProtKB-KW"/>
</dbReference>
<accession>C1DXJ7</accession>
<proteinExistence type="predicted"/>
<evidence type="ECO:0000256" key="1">
    <source>
        <dbReference type="NCBIfam" id="TIGR02170"/>
    </source>
</evidence>
<dbReference type="HOGENOM" id="CLU_839204_0_0_0"/>
<dbReference type="InterPro" id="IPR036098">
    <property type="entry name" value="Thymidylate_synthase_ThyX_sf"/>
</dbReference>
<dbReference type="eggNOG" id="COG1351">
    <property type="taxonomic scope" value="Bacteria"/>
</dbReference>
<dbReference type="EC" id="2.1.1.148" evidence="1"/>
<keyword evidence="2" id="KW-0489">Methyltransferase</keyword>
<dbReference type="Gene3D" id="3.30.1360.170">
    <property type="match status" value="1"/>
</dbReference>
<dbReference type="OrthoDB" id="9780625at2"/>
<dbReference type="GO" id="GO:0050797">
    <property type="term" value="F:thymidylate synthase (FAD) activity"/>
    <property type="evidence" value="ECO:0007669"/>
    <property type="project" value="UniProtKB-UniRule"/>
</dbReference>
<dbReference type="AlphaFoldDB" id="C1DXJ7"/>
<organism evidence="2 3">
    <name type="scientific">Sulfurihydrogenibium azorense (strain DSM 15241 / OCM 825 / Az-Fu1)</name>
    <dbReference type="NCBI Taxonomy" id="204536"/>
    <lineage>
        <taxon>Bacteria</taxon>
        <taxon>Pseudomonadati</taxon>
        <taxon>Aquificota</taxon>
        <taxon>Aquificia</taxon>
        <taxon>Aquificales</taxon>
        <taxon>Hydrogenothermaceae</taxon>
        <taxon>Sulfurihydrogenibium</taxon>
    </lineage>
</organism>
<dbReference type="GO" id="GO:0050660">
    <property type="term" value="F:flavin adenine dinucleotide binding"/>
    <property type="evidence" value="ECO:0007669"/>
    <property type="project" value="UniProtKB-UniRule"/>
</dbReference>
<keyword evidence="2" id="KW-0808">Transferase</keyword>
<name>C1DXJ7_SULAA</name>
<dbReference type="PROSITE" id="PS51331">
    <property type="entry name" value="THYX"/>
    <property type="match status" value="1"/>
</dbReference>
<dbReference type="GO" id="GO:0004799">
    <property type="term" value="F:thymidylate synthase activity"/>
    <property type="evidence" value="ECO:0007669"/>
    <property type="project" value="TreeGrafter"/>
</dbReference>
<dbReference type="GO" id="GO:0070402">
    <property type="term" value="F:NADPH binding"/>
    <property type="evidence" value="ECO:0007669"/>
    <property type="project" value="TreeGrafter"/>
</dbReference>
<dbReference type="InterPro" id="IPR003669">
    <property type="entry name" value="Thymidylate_synthase_ThyX"/>
</dbReference>
<dbReference type="STRING" id="204536.SULAZ_0112"/>
<dbReference type="SUPFAM" id="SSF69796">
    <property type="entry name" value="Thymidylate synthase-complementing protein Thy1"/>
    <property type="match status" value="1"/>
</dbReference>
<sequence>MKITDFFSLEDFSKTIPFTALGARVCYNDGDLQSLLNDPRVVDKQTRANFLSKLGNYKHFSVFSHSFVYKKVGELNALKIAATKFKSHYNPKYPDVIGVSLRHYLEELLEIDPQQYLKAFEKIAEFDVPINPLGTVENVSLIGLITEYDGYAVFFIDNVSRTLTHQLVRHTALNFSQRSQRYVREEENYCIIPPSVKENDKTVDLKTVENIKDLFDEILDIIKKSVDNTSQTVKDSIEILDKRVNNIRLSKTMTAHEMALVYDELSQLIYDLFVHYFKIKREDARFFLPNGRRTTIVVSGTLSWIRDFIQKRNTPHAQWEIRSLAYKMQQLLEEQGAF</sequence>
<dbReference type="CDD" id="cd20175">
    <property type="entry name" value="ThyX"/>
    <property type="match status" value="1"/>
</dbReference>
<dbReference type="EMBL" id="CP001229">
    <property type="protein sequence ID" value="ACN99040.1"/>
    <property type="molecule type" value="Genomic_DNA"/>
</dbReference>
<dbReference type="RefSeq" id="WP_012674360.1">
    <property type="nucleotide sequence ID" value="NC_012438.1"/>
</dbReference>
<evidence type="ECO:0000313" key="3">
    <source>
        <dbReference type="Proteomes" id="UP000001369"/>
    </source>
</evidence>
<dbReference type="PANTHER" id="PTHR34934:SF1">
    <property type="entry name" value="FLAVIN-DEPENDENT THYMIDYLATE SYNTHASE"/>
    <property type="match status" value="1"/>
</dbReference>
<dbReference type="Proteomes" id="UP000001369">
    <property type="component" value="Chromosome"/>
</dbReference>
<dbReference type="KEGG" id="saf:SULAZ_0112"/>
<reference evidence="2 3" key="1">
    <citation type="journal article" date="2009" name="J. Bacteriol.">
        <title>Complete and draft genome sequences of six members of the Aquificales.</title>
        <authorList>
            <person name="Reysenbach A.L."/>
            <person name="Hamamura N."/>
            <person name="Podar M."/>
            <person name="Griffiths E."/>
            <person name="Ferreira S."/>
            <person name="Hochstein R."/>
            <person name="Heidelberg J."/>
            <person name="Johnson J."/>
            <person name="Mead D."/>
            <person name="Pohorille A."/>
            <person name="Sarmiento M."/>
            <person name="Schweighofer K."/>
            <person name="Seshadri R."/>
            <person name="Voytek M.A."/>
        </authorList>
    </citation>
    <scope>NUCLEOTIDE SEQUENCE [LARGE SCALE GENOMIC DNA]</scope>
    <source>
        <strain evidence="3">Az-Fu1 / DSM 15241 / OCM 825</strain>
    </source>
</reference>
<dbReference type="GO" id="GO:0006231">
    <property type="term" value="P:dTMP biosynthetic process"/>
    <property type="evidence" value="ECO:0007669"/>
    <property type="project" value="UniProtKB-UniRule"/>
</dbReference>
<dbReference type="Pfam" id="PF02511">
    <property type="entry name" value="Thy1"/>
    <property type="match status" value="1"/>
</dbReference>